<name>A0A841CMH8_9PSEU</name>
<keyword evidence="1" id="KW-0812">Transmembrane</keyword>
<feature type="transmembrane region" description="Helical" evidence="1">
    <location>
        <begin position="111"/>
        <end position="131"/>
    </location>
</feature>
<sequence length="137" mass="14512">MAGVIDAGAKAPPRLRGRAVLGVVRGFVTVHAVAIFAQPVLAGRYLIGDYDMLALHASGADLVSYLALAQLVPAALLWRRGGPRWPFWASVLSVLGVTGQYFAGLAGALDLHVPLGVVLVALAWIMLFGIWRTGARR</sequence>
<feature type="transmembrane region" description="Helical" evidence="1">
    <location>
        <begin position="62"/>
        <end position="78"/>
    </location>
</feature>
<keyword evidence="3" id="KW-1185">Reference proteome</keyword>
<protein>
    <submittedName>
        <fullName evidence="2">Uncharacterized protein</fullName>
    </submittedName>
</protein>
<comment type="caution">
    <text evidence="2">The sequence shown here is derived from an EMBL/GenBank/DDBJ whole genome shotgun (WGS) entry which is preliminary data.</text>
</comment>
<dbReference type="Proteomes" id="UP000547510">
    <property type="component" value="Unassembled WGS sequence"/>
</dbReference>
<organism evidence="2 3">
    <name type="scientific">Saccharothrix tamanrassetensis</name>
    <dbReference type="NCBI Taxonomy" id="1051531"/>
    <lineage>
        <taxon>Bacteria</taxon>
        <taxon>Bacillati</taxon>
        <taxon>Actinomycetota</taxon>
        <taxon>Actinomycetes</taxon>
        <taxon>Pseudonocardiales</taxon>
        <taxon>Pseudonocardiaceae</taxon>
        <taxon>Saccharothrix</taxon>
    </lineage>
</organism>
<dbReference type="RefSeq" id="WP_184694495.1">
    <property type="nucleotide sequence ID" value="NZ_JACHJN010000008.1"/>
</dbReference>
<dbReference type="EMBL" id="JACHJN010000008">
    <property type="protein sequence ID" value="MBB5958499.1"/>
    <property type="molecule type" value="Genomic_DNA"/>
</dbReference>
<evidence type="ECO:0000256" key="1">
    <source>
        <dbReference type="SAM" id="Phobius"/>
    </source>
</evidence>
<keyword evidence="1" id="KW-0472">Membrane</keyword>
<keyword evidence="1" id="KW-1133">Transmembrane helix</keyword>
<gene>
    <name evidence="2" type="ORF">FHS29_005107</name>
</gene>
<feature type="transmembrane region" description="Helical" evidence="1">
    <location>
        <begin position="20"/>
        <end position="42"/>
    </location>
</feature>
<reference evidence="2 3" key="1">
    <citation type="submission" date="2020-08" db="EMBL/GenBank/DDBJ databases">
        <title>Genomic Encyclopedia of Type Strains, Phase III (KMG-III): the genomes of soil and plant-associated and newly described type strains.</title>
        <authorList>
            <person name="Whitman W."/>
        </authorList>
    </citation>
    <scope>NUCLEOTIDE SEQUENCE [LARGE SCALE GENOMIC DNA]</scope>
    <source>
        <strain evidence="2 3">CECT 8640</strain>
    </source>
</reference>
<accession>A0A841CMH8</accession>
<feature type="transmembrane region" description="Helical" evidence="1">
    <location>
        <begin position="85"/>
        <end position="105"/>
    </location>
</feature>
<evidence type="ECO:0000313" key="2">
    <source>
        <dbReference type="EMBL" id="MBB5958499.1"/>
    </source>
</evidence>
<dbReference type="AlphaFoldDB" id="A0A841CMH8"/>
<evidence type="ECO:0000313" key="3">
    <source>
        <dbReference type="Proteomes" id="UP000547510"/>
    </source>
</evidence>
<proteinExistence type="predicted"/>